<organism evidence="2 3">
    <name type="scientific">Clavibacter michiganensis subsp. michiganensis</name>
    <dbReference type="NCBI Taxonomy" id="33013"/>
    <lineage>
        <taxon>Bacteria</taxon>
        <taxon>Bacillati</taxon>
        <taxon>Actinomycetota</taxon>
        <taxon>Actinomycetes</taxon>
        <taxon>Micrococcales</taxon>
        <taxon>Microbacteriaceae</taxon>
        <taxon>Clavibacter</taxon>
    </lineage>
</organism>
<feature type="region of interest" description="Disordered" evidence="1">
    <location>
        <begin position="1"/>
        <end position="33"/>
    </location>
</feature>
<reference evidence="2 3" key="1">
    <citation type="submission" date="2016-08" db="EMBL/GenBank/DDBJ databases">
        <title>Genome sequence of Clavibacter michiganensis subsp. michiganensis strain CASJ007.</title>
        <authorList>
            <person name="Thapa S.P."/>
            <person name="Coaker G."/>
        </authorList>
    </citation>
    <scope>NUCLEOTIDE SEQUENCE [LARGE SCALE GENOMIC DNA]</scope>
    <source>
        <strain evidence="2">CASJ007</strain>
    </source>
</reference>
<comment type="caution">
    <text evidence="2">The sequence shown here is derived from an EMBL/GenBank/DDBJ whole genome shotgun (WGS) entry which is preliminary data.</text>
</comment>
<accession>A0A251XHS5</accession>
<proteinExistence type="predicted"/>
<name>A0A251XHS5_CLAMM</name>
<dbReference type="AlphaFoldDB" id="A0A251XHS5"/>
<protein>
    <submittedName>
        <fullName evidence="2">Uncharacterized protein</fullName>
    </submittedName>
</protein>
<evidence type="ECO:0000313" key="3">
    <source>
        <dbReference type="Proteomes" id="UP000195062"/>
    </source>
</evidence>
<dbReference type="EMBL" id="MDHH01000002">
    <property type="protein sequence ID" value="OUE02614.1"/>
    <property type="molecule type" value="Genomic_DNA"/>
</dbReference>
<keyword evidence="3" id="KW-1185">Reference proteome</keyword>
<gene>
    <name evidence="2" type="ORF">CMMCAS07_11390</name>
</gene>
<feature type="compositionally biased region" description="Low complexity" evidence="1">
    <location>
        <begin position="15"/>
        <end position="33"/>
    </location>
</feature>
<evidence type="ECO:0000256" key="1">
    <source>
        <dbReference type="SAM" id="MobiDB-lite"/>
    </source>
</evidence>
<sequence length="33" mass="3569">MIRYTSPQLRVTMKSPSRAISAARSAASCQSGR</sequence>
<dbReference type="Proteomes" id="UP000195062">
    <property type="component" value="Unassembled WGS sequence"/>
</dbReference>
<evidence type="ECO:0000313" key="2">
    <source>
        <dbReference type="EMBL" id="OUE02614.1"/>
    </source>
</evidence>